<evidence type="ECO:0000313" key="2">
    <source>
        <dbReference type="Proteomes" id="UP001165079"/>
    </source>
</evidence>
<keyword evidence="2" id="KW-1185">Reference proteome</keyword>
<gene>
    <name evidence="1" type="ORF">Afil01_43790</name>
</gene>
<dbReference type="AlphaFoldDB" id="A0A9W6SP83"/>
<evidence type="ECO:0000313" key="1">
    <source>
        <dbReference type="EMBL" id="GLZ79572.1"/>
    </source>
</evidence>
<sequence length="213" mass="22627">MEDTQLAAVAALDEPNRRRLYEYVARQPEPVGRDEAAAAVGLARATAAFHLDRLVEQGLLDVDYRRLTGRSGPGAGRTAKVYRRSGRQFALSLPARSYELAARLLAAAVEESDATGAPARQVLERLAREAGRAMAGDGELVRVLEENGFEPRAGDDGIALGNCPFHALAAEHGALVCGMNLRLLEGIAEGRGYTVGFDTGPGACCVRLDPGAR</sequence>
<dbReference type="RefSeq" id="WP_285664725.1">
    <property type="nucleotide sequence ID" value="NZ_BSTX01000003.1"/>
</dbReference>
<dbReference type="InterPro" id="IPR036388">
    <property type="entry name" value="WH-like_DNA-bd_sf"/>
</dbReference>
<reference evidence="1" key="1">
    <citation type="submission" date="2023-03" db="EMBL/GenBank/DDBJ databases">
        <title>Actinorhabdospora filicis NBRC 111898.</title>
        <authorList>
            <person name="Ichikawa N."/>
            <person name="Sato H."/>
            <person name="Tonouchi N."/>
        </authorList>
    </citation>
    <scope>NUCLEOTIDE SEQUENCE</scope>
    <source>
        <strain evidence="1">NBRC 111898</strain>
    </source>
</reference>
<dbReference type="InterPro" id="IPR036390">
    <property type="entry name" value="WH_DNA-bd_sf"/>
</dbReference>
<name>A0A9W6SP83_9ACTN</name>
<accession>A0A9W6SP83</accession>
<dbReference type="Gene3D" id="1.10.10.10">
    <property type="entry name" value="Winged helix-like DNA-binding domain superfamily/Winged helix DNA-binding domain"/>
    <property type="match status" value="1"/>
</dbReference>
<comment type="caution">
    <text evidence="1">The sequence shown here is derived from an EMBL/GenBank/DDBJ whole genome shotgun (WGS) entry which is preliminary data.</text>
</comment>
<organism evidence="1 2">
    <name type="scientific">Actinorhabdospora filicis</name>
    <dbReference type="NCBI Taxonomy" id="1785913"/>
    <lineage>
        <taxon>Bacteria</taxon>
        <taxon>Bacillati</taxon>
        <taxon>Actinomycetota</taxon>
        <taxon>Actinomycetes</taxon>
        <taxon>Micromonosporales</taxon>
        <taxon>Micromonosporaceae</taxon>
        <taxon>Actinorhabdospora</taxon>
    </lineage>
</organism>
<dbReference type="Pfam" id="PF12840">
    <property type="entry name" value="HTH_20"/>
    <property type="match status" value="1"/>
</dbReference>
<dbReference type="SUPFAM" id="SSF46785">
    <property type="entry name" value="Winged helix' DNA-binding domain"/>
    <property type="match status" value="1"/>
</dbReference>
<dbReference type="EMBL" id="BSTX01000003">
    <property type="protein sequence ID" value="GLZ79572.1"/>
    <property type="molecule type" value="Genomic_DNA"/>
</dbReference>
<proteinExistence type="predicted"/>
<dbReference type="Proteomes" id="UP001165079">
    <property type="component" value="Unassembled WGS sequence"/>
</dbReference>
<protein>
    <submittedName>
        <fullName evidence="1">ArsR family transcriptional regulator</fullName>
    </submittedName>
</protein>